<dbReference type="Gene3D" id="3.40.710.10">
    <property type="entry name" value="DD-peptidase/beta-lactamase superfamily"/>
    <property type="match status" value="1"/>
</dbReference>
<keyword evidence="14 16" id="KW-0131">Cell cycle</keyword>
<gene>
    <name evidence="16" type="primary">ftsI</name>
    <name evidence="19" type="ORF">NLK58_17690</name>
</gene>
<dbReference type="Pfam" id="PF03717">
    <property type="entry name" value="PBP_dimer"/>
    <property type="match status" value="1"/>
</dbReference>
<evidence type="ECO:0000256" key="12">
    <source>
        <dbReference type="ARBA" id="ARBA00023136"/>
    </source>
</evidence>
<dbReference type="InterPro" id="IPR037532">
    <property type="entry name" value="FtsI_transpept"/>
</dbReference>
<organism evidence="19 20">
    <name type="scientific">Marinobacter metalliresistant</name>
    <dbReference type="NCBI Taxonomy" id="2961995"/>
    <lineage>
        <taxon>Bacteria</taxon>
        <taxon>Pseudomonadati</taxon>
        <taxon>Pseudomonadota</taxon>
        <taxon>Gammaproteobacteria</taxon>
        <taxon>Pseudomonadales</taxon>
        <taxon>Marinobacteraceae</taxon>
        <taxon>Marinobacter</taxon>
    </lineage>
</organism>
<evidence type="ECO:0000256" key="7">
    <source>
        <dbReference type="ARBA" id="ARBA00022692"/>
    </source>
</evidence>
<dbReference type="SUPFAM" id="SSF56601">
    <property type="entry name" value="beta-lactamase/transpeptidase-like"/>
    <property type="match status" value="1"/>
</dbReference>
<feature type="domain" description="Penicillin-binding protein transpeptidase" evidence="17">
    <location>
        <begin position="255"/>
        <end position="550"/>
    </location>
</feature>
<keyword evidence="20" id="KW-1185">Reference proteome</keyword>
<reference evidence="19 20" key="1">
    <citation type="submission" date="2022-07" db="EMBL/GenBank/DDBJ databases">
        <title>A copper resistant bacterium isolated from sediment samples of deep sea hydrothermal areas.</title>
        <authorList>
            <person name="Zeng X."/>
        </authorList>
    </citation>
    <scope>NUCLEOTIDE SEQUENCE [LARGE SCALE GENOMIC DNA]</scope>
    <source>
        <strain evidence="20">CuT 6</strain>
    </source>
</reference>
<keyword evidence="5 16" id="KW-0121">Carboxypeptidase</keyword>
<evidence type="ECO:0000256" key="5">
    <source>
        <dbReference type="ARBA" id="ARBA00022645"/>
    </source>
</evidence>
<keyword evidence="15 16" id="KW-0961">Cell wall biogenesis/degradation</keyword>
<evidence type="ECO:0000256" key="8">
    <source>
        <dbReference type="ARBA" id="ARBA00022801"/>
    </source>
</evidence>
<comment type="similarity">
    <text evidence="16">Belongs to the transpeptidase family. FtsI subfamily.</text>
</comment>
<dbReference type="PANTHER" id="PTHR30627:SF1">
    <property type="entry name" value="PEPTIDOGLYCAN D,D-TRANSPEPTIDASE FTSI"/>
    <property type="match status" value="1"/>
</dbReference>
<keyword evidence="10 16" id="KW-0573">Peptidoglycan synthesis</keyword>
<keyword evidence="11 16" id="KW-1133">Transmembrane helix</keyword>
<evidence type="ECO:0000256" key="6">
    <source>
        <dbReference type="ARBA" id="ARBA00022670"/>
    </source>
</evidence>
<evidence type="ECO:0000256" key="13">
    <source>
        <dbReference type="ARBA" id="ARBA00023210"/>
    </source>
</evidence>
<dbReference type="Gene3D" id="3.90.1310.10">
    <property type="entry name" value="Penicillin-binding protein 2a (Domain 2)"/>
    <property type="match status" value="1"/>
</dbReference>
<keyword evidence="12 16" id="KW-0472">Membrane</keyword>
<evidence type="ECO:0000259" key="18">
    <source>
        <dbReference type="Pfam" id="PF03717"/>
    </source>
</evidence>
<keyword evidence="2 16" id="KW-1003">Cell membrane</keyword>
<keyword evidence="13 16" id="KW-0717">Septation</keyword>
<keyword evidence="6 16" id="KW-0645">Protease</keyword>
<dbReference type="InterPro" id="IPR005311">
    <property type="entry name" value="PBP_dimer"/>
</dbReference>
<evidence type="ECO:0000256" key="10">
    <source>
        <dbReference type="ARBA" id="ARBA00022984"/>
    </source>
</evidence>
<evidence type="ECO:0000256" key="4">
    <source>
        <dbReference type="ARBA" id="ARBA00022618"/>
    </source>
</evidence>
<keyword evidence="4 16" id="KW-0132">Cell division</keyword>
<dbReference type="EMBL" id="CP101118">
    <property type="protein sequence ID" value="WZF88128.1"/>
    <property type="molecule type" value="Genomic_DNA"/>
</dbReference>
<accession>A0ABZ2W0H9</accession>
<dbReference type="HAMAP" id="MF_02080">
    <property type="entry name" value="FtsI_transpept"/>
    <property type="match status" value="1"/>
</dbReference>
<comment type="function">
    <text evidence="16">Catalyzes cross-linking of the peptidoglycan cell wall at the division septum.</text>
</comment>
<comment type="pathway">
    <text evidence="16">Cell wall biogenesis; peptidoglycan biosynthesis.</text>
</comment>
<dbReference type="RefSeq" id="WP_341581401.1">
    <property type="nucleotide sequence ID" value="NZ_CP101118.1"/>
</dbReference>
<evidence type="ECO:0000256" key="9">
    <source>
        <dbReference type="ARBA" id="ARBA00022960"/>
    </source>
</evidence>
<evidence type="ECO:0000313" key="20">
    <source>
        <dbReference type="Proteomes" id="UP001475781"/>
    </source>
</evidence>
<dbReference type="InterPro" id="IPR001460">
    <property type="entry name" value="PCN-bd_Tpept"/>
</dbReference>
<evidence type="ECO:0000256" key="14">
    <source>
        <dbReference type="ARBA" id="ARBA00023306"/>
    </source>
</evidence>
<protein>
    <recommendedName>
        <fullName evidence="16">Peptidoglycan D,D-transpeptidase FtsI</fullName>
        <ecNumber evidence="16">3.4.16.4</ecNumber>
    </recommendedName>
    <alternativeName>
        <fullName evidence="16">Penicillin-binding protein 3</fullName>
        <shortName evidence="16">PBP-3</shortName>
    </alternativeName>
</protein>
<evidence type="ECO:0000259" key="17">
    <source>
        <dbReference type="Pfam" id="PF00905"/>
    </source>
</evidence>
<evidence type="ECO:0000256" key="15">
    <source>
        <dbReference type="ARBA" id="ARBA00023316"/>
    </source>
</evidence>
<evidence type="ECO:0000313" key="19">
    <source>
        <dbReference type="EMBL" id="WZF88128.1"/>
    </source>
</evidence>
<keyword evidence="9 16" id="KW-0133">Cell shape</keyword>
<evidence type="ECO:0000256" key="3">
    <source>
        <dbReference type="ARBA" id="ARBA00022519"/>
    </source>
</evidence>
<feature type="domain" description="Penicillin-binding protein dimerisation" evidence="18">
    <location>
        <begin position="66"/>
        <end position="214"/>
    </location>
</feature>
<dbReference type="SUPFAM" id="SSF56519">
    <property type="entry name" value="Penicillin binding protein dimerisation domain"/>
    <property type="match status" value="1"/>
</dbReference>
<evidence type="ECO:0000256" key="1">
    <source>
        <dbReference type="ARBA" id="ARBA00004370"/>
    </source>
</evidence>
<dbReference type="InterPro" id="IPR036138">
    <property type="entry name" value="PBP_dimer_sf"/>
</dbReference>
<keyword evidence="3 16" id="KW-0997">Cell inner membrane</keyword>
<name>A0ABZ2W0H9_9GAMM</name>
<dbReference type="PANTHER" id="PTHR30627">
    <property type="entry name" value="PEPTIDOGLYCAN D,D-TRANSPEPTIDASE"/>
    <property type="match status" value="1"/>
</dbReference>
<feature type="transmembrane region" description="Helical" evidence="16">
    <location>
        <begin position="20"/>
        <end position="42"/>
    </location>
</feature>
<feature type="active site" description="Acyl-ester intermediate" evidence="16">
    <location>
        <position position="302"/>
    </location>
</feature>
<dbReference type="Pfam" id="PF00905">
    <property type="entry name" value="Transpeptidase"/>
    <property type="match status" value="1"/>
</dbReference>
<keyword evidence="8 16" id="KW-0378">Hydrolase</keyword>
<dbReference type="InterPro" id="IPR012338">
    <property type="entry name" value="Beta-lactam/transpept-like"/>
</dbReference>
<dbReference type="Gene3D" id="3.30.450.330">
    <property type="match status" value="1"/>
</dbReference>
<comment type="catalytic activity">
    <reaction evidence="16">
        <text>Preferential cleavage: (Ac)2-L-Lys-D-Ala-|-D-Ala. Also transpeptidation of peptidyl-alanyl moieties that are N-acyl substituents of D-alanine.</text>
        <dbReference type="EC" id="3.4.16.4"/>
    </reaction>
</comment>
<dbReference type="InterPro" id="IPR050515">
    <property type="entry name" value="Beta-lactam/transpept"/>
</dbReference>
<comment type="subcellular location">
    <subcellularLocation>
        <location evidence="16">Cell inner membrane</location>
        <topology evidence="16">Single-pass membrane protein</topology>
    </subcellularLocation>
    <subcellularLocation>
        <location evidence="1">Membrane</location>
    </subcellularLocation>
</comment>
<evidence type="ECO:0000256" key="11">
    <source>
        <dbReference type="ARBA" id="ARBA00022989"/>
    </source>
</evidence>
<keyword evidence="7 16" id="KW-0812">Transmembrane</keyword>
<evidence type="ECO:0000256" key="16">
    <source>
        <dbReference type="HAMAP-Rule" id="MF_02080"/>
    </source>
</evidence>
<dbReference type="Proteomes" id="UP001475781">
    <property type="component" value="Chromosome"/>
</dbReference>
<sequence>MSDQGKQTTWGQRLASGLAAWRFGSVLGVFLLVVGVLGWRLVDLHVVDNEFLRKQGDVRTMRVEAIDAHRGVVTDRYGEPLAVSTPVQTIWANPSETDPAEPRLTNLARLLDISEASLRERLKEYSGREFIYLRRKVQPDLARQALALDIQGVYARQEYRRYYPAGEVTAHVVGFTNIDERGQEGIELAYNQWLSGESGRKRVLKDNRGRIIKDLTLIRDARPGRDLALSIDLRLQYLAYRELKAVVTAHNARGGTLVMLDVDSGEVLAMVNQGSYNPNDRSQLAAENLRNKAITDLFEPGSTMKPITMAAALESGKYSVNSTIDTNPGYRRFGRFTIRDHRNYGLLGVTDIIVKSSNVGISKIATDLGGDVIRDLYARMGLGQPTGIGFPGEAVGVLPAPSKWRPVEEATLSYGYGMSVNALQLAQAYMVIANGGVHYPLSLVKRDEEPEGYRVLSEQVSYEVRNMLRQVVSRGTGKRAQPGFYSAGGKTGTVHLVGDQGYEDSQYKAIFAGIAPIDNPRLVTVVAVDAPQSGEYYGGEVAAPVFARVMSDALRLLNVKPELDVGEAKTVSPAPGERG</sequence>
<dbReference type="EC" id="3.4.16.4" evidence="16"/>
<proteinExistence type="inferred from homology"/>
<evidence type="ECO:0000256" key="2">
    <source>
        <dbReference type="ARBA" id="ARBA00022475"/>
    </source>
</evidence>